<dbReference type="InterPro" id="IPR054498">
    <property type="entry name" value="2H-SAK"/>
</dbReference>
<dbReference type="EMBL" id="MDYQ01000010">
    <property type="protein sequence ID" value="PRP88463.1"/>
    <property type="molecule type" value="Genomic_DNA"/>
</dbReference>
<dbReference type="InterPro" id="IPR001374">
    <property type="entry name" value="R3H_dom"/>
</dbReference>
<keyword evidence="2" id="KW-1133">Transmembrane helix</keyword>
<dbReference type="GO" id="GO:0003676">
    <property type="term" value="F:nucleic acid binding"/>
    <property type="evidence" value="ECO:0007669"/>
    <property type="project" value="UniProtKB-UniRule"/>
</dbReference>
<reference evidence="4 5" key="1">
    <citation type="journal article" date="2018" name="Genome Biol. Evol.">
        <title>Multiple Roots of Fruiting Body Formation in Amoebozoa.</title>
        <authorList>
            <person name="Hillmann F."/>
            <person name="Forbes G."/>
            <person name="Novohradska S."/>
            <person name="Ferling I."/>
            <person name="Riege K."/>
            <person name="Groth M."/>
            <person name="Westermann M."/>
            <person name="Marz M."/>
            <person name="Spaller T."/>
            <person name="Winckler T."/>
            <person name="Schaap P."/>
            <person name="Glockner G."/>
        </authorList>
    </citation>
    <scope>NUCLEOTIDE SEQUENCE [LARGE SCALE GENOMIC DNA]</scope>
    <source>
        <strain evidence="4 5">Jena</strain>
    </source>
</reference>
<dbReference type="Gene3D" id="3.30.1370.50">
    <property type="entry name" value="R3H-like domain"/>
    <property type="match status" value="1"/>
</dbReference>
<gene>
    <name evidence="4" type="ORF">PROFUN_03180</name>
</gene>
<keyword evidence="5" id="KW-1185">Reference proteome</keyword>
<organism evidence="4 5">
    <name type="scientific">Planoprotostelium fungivorum</name>
    <dbReference type="NCBI Taxonomy" id="1890364"/>
    <lineage>
        <taxon>Eukaryota</taxon>
        <taxon>Amoebozoa</taxon>
        <taxon>Evosea</taxon>
        <taxon>Variosea</taxon>
        <taxon>Cavosteliida</taxon>
        <taxon>Cavosteliaceae</taxon>
        <taxon>Planoprotostelium</taxon>
    </lineage>
</organism>
<evidence type="ECO:0000313" key="4">
    <source>
        <dbReference type="EMBL" id="PRP88463.1"/>
    </source>
</evidence>
<dbReference type="PROSITE" id="PS51061">
    <property type="entry name" value="R3H"/>
    <property type="match status" value="1"/>
</dbReference>
<feature type="transmembrane region" description="Helical" evidence="2">
    <location>
        <begin position="43"/>
        <end position="65"/>
    </location>
</feature>
<keyword evidence="2" id="KW-0812">Transmembrane</keyword>
<dbReference type="AlphaFoldDB" id="A0A2P6NWX7"/>
<dbReference type="Pfam" id="PF01424">
    <property type="entry name" value="R3H"/>
    <property type="match status" value="1"/>
</dbReference>
<proteinExistence type="predicted"/>
<evidence type="ECO:0000256" key="1">
    <source>
        <dbReference type="SAM" id="MobiDB-lite"/>
    </source>
</evidence>
<dbReference type="CDD" id="cd02325">
    <property type="entry name" value="R3H"/>
    <property type="match status" value="1"/>
</dbReference>
<feature type="compositionally biased region" description="Polar residues" evidence="1">
    <location>
        <begin position="151"/>
        <end position="165"/>
    </location>
</feature>
<evidence type="ECO:0000256" key="2">
    <source>
        <dbReference type="SAM" id="Phobius"/>
    </source>
</evidence>
<dbReference type="OrthoDB" id="19045at2759"/>
<name>A0A2P6NWX7_9EUKA</name>
<evidence type="ECO:0000313" key="5">
    <source>
        <dbReference type="Proteomes" id="UP000241769"/>
    </source>
</evidence>
<keyword evidence="2" id="KW-0472">Membrane</keyword>
<dbReference type="Proteomes" id="UP000241769">
    <property type="component" value="Unassembled WGS sequence"/>
</dbReference>
<comment type="caution">
    <text evidence="4">The sequence shown here is derived from an EMBL/GenBank/DDBJ whole genome shotgun (WGS) entry which is preliminary data.</text>
</comment>
<accession>A0A2P6NWX7</accession>
<sequence>MTDCAWCSSIQICTTTNDAYHKTCESAWRVSKCDKRLGLWDVYWQYLLAAGLLGFIIISILFGLVAKCYLDRRQGTLVSHDLNLYLFAVKYGSLNEKRIENPMEENDSAIESFAATQTKRKAEDISEMTAEEQKKAMQEVIRRKIKASPDAVQQTSNGSSTDNQIPPQPKDADGARIWQRLKDFVDDTTLTRFDFPADSTSKERKIAHPLADAFGLLHYSRGSKVRVLTIEKKSHVKDDEWQWFFNYIGVFGPKVDKVAEDVTDDVVSQDHRGKKKRRDGPINHITFLSPGEPQQLLDKLSKLCETFGMERGEEPEREKLMDVISKNITDDWVDLGVGQLTQGEQKVWYKVIRWPSADDFRAKVGLPKKDFHVTLGYTHFDIHNQTKDENTLITHKNE</sequence>
<dbReference type="Pfam" id="PF22547">
    <property type="entry name" value="2H-SAK"/>
    <property type="match status" value="1"/>
</dbReference>
<feature type="region of interest" description="Disordered" evidence="1">
    <location>
        <begin position="147"/>
        <end position="173"/>
    </location>
</feature>
<dbReference type="InterPro" id="IPR036867">
    <property type="entry name" value="R3H_dom_sf"/>
</dbReference>
<protein>
    <recommendedName>
        <fullName evidence="3">R3H domain-containing protein</fullName>
    </recommendedName>
</protein>
<dbReference type="SUPFAM" id="SSF82708">
    <property type="entry name" value="R3H domain"/>
    <property type="match status" value="1"/>
</dbReference>
<feature type="domain" description="R3H" evidence="3">
    <location>
        <begin position="171"/>
        <end position="235"/>
    </location>
</feature>
<evidence type="ECO:0000259" key="3">
    <source>
        <dbReference type="PROSITE" id="PS51061"/>
    </source>
</evidence>
<dbReference type="InParanoid" id="A0A2P6NWX7"/>